<proteinExistence type="predicted"/>
<dbReference type="AlphaFoldDB" id="A0A9Y2ESL6"/>
<evidence type="ECO:0000313" key="4">
    <source>
        <dbReference type="EMBL" id="WIW71073.1"/>
    </source>
</evidence>
<feature type="domain" description="NodB homology" evidence="3">
    <location>
        <begin position="80"/>
        <end position="270"/>
    </location>
</feature>
<gene>
    <name evidence="4" type="ORF">P3F81_01735</name>
</gene>
<keyword evidence="2" id="KW-0732">Signal</keyword>
<comment type="subcellular location">
    <subcellularLocation>
        <location evidence="1">Secreted</location>
    </subcellularLocation>
</comment>
<dbReference type="GO" id="GO:0005576">
    <property type="term" value="C:extracellular region"/>
    <property type="evidence" value="ECO:0007669"/>
    <property type="project" value="UniProtKB-SubCell"/>
</dbReference>
<dbReference type="InterPro" id="IPR002509">
    <property type="entry name" value="NODB_dom"/>
</dbReference>
<dbReference type="InterPro" id="IPR051398">
    <property type="entry name" value="Polysacch_Deacetylase"/>
</dbReference>
<organism evidence="4 5">
    <name type="scientific">Selenobaculum gibii</name>
    <dbReference type="NCBI Taxonomy" id="3054208"/>
    <lineage>
        <taxon>Bacteria</taxon>
        <taxon>Bacillati</taxon>
        <taxon>Bacillota</taxon>
        <taxon>Negativicutes</taxon>
        <taxon>Selenomonadales</taxon>
        <taxon>Selenomonadaceae</taxon>
        <taxon>Selenobaculum</taxon>
    </lineage>
</organism>
<dbReference type="PROSITE" id="PS51677">
    <property type="entry name" value="NODB"/>
    <property type="match status" value="1"/>
</dbReference>
<dbReference type="PANTHER" id="PTHR34216:SF3">
    <property type="entry name" value="POLY-BETA-1,6-N-ACETYL-D-GLUCOSAMINE N-DEACETYLASE"/>
    <property type="match status" value="1"/>
</dbReference>
<reference evidence="4" key="1">
    <citation type="submission" date="2023-03" db="EMBL/GenBank/DDBJ databases">
        <title>Selenobaculum gbiensis gen. nov. sp. nov., a new bacterium isolated from the gut microbiota of IBD patient.</title>
        <authorList>
            <person name="Yeo S."/>
            <person name="Park H."/>
            <person name="Huh C.S."/>
        </authorList>
    </citation>
    <scope>NUCLEOTIDE SEQUENCE</scope>
    <source>
        <strain evidence="4">ICN-92133</strain>
    </source>
</reference>
<dbReference type="SUPFAM" id="SSF88713">
    <property type="entry name" value="Glycoside hydrolase/deacetylase"/>
    <property type="match status" value="1"/>
</dbReference>
<evidence type="ECO:0000256" key="2">
    <source>
        <dbReference type="ARBA" id="ARBA00022729"/>
    </source>
</evidence>
<keyword evidence="5" id="KW-1185">Reference proteome</keyword>
<dbReference type="InterPro" id="IPR011330">
    <property type="entry name" value="Glyco_hydro/deAcase_b/a-brl"/>
</dbReference>
<dbReference type="Pfam" id="PF01522">
    <property type="entry name" value="Polysacc_deac_1"/>
    <property type="match status" value="1"/>
</dbReference>
<evidence type="ECO:0000256" key="1">
    <source>
        <dbReference type="ARBA" id="ARBA00004613"/>
    </source>
</evidence>
<dbReference type="CDD" id="cd10918">
    <property type="entry name" value="CE4_NodB_like_5s_6s"/>
    <property type="match status" value="1"/>
</dbReference>
<dbReference type="EMBL" id="CP120678">
    <property type="protein sequence ID" value="WIW71073.1"/>
    <property type="molecule type" value="Genomic_DNA"/>
</dbReference>
<accession>A0A9Y2ESL6</accession>
<evidence type="ECO:0000313" key="5">
    <source>
        <dbReference type="Proteomes" id="UP001243623"/>
    </source>
</evidence>
<dbReference type="KEGG" id="sgbi:P3F81_01735"/>
<dbReference type="RefSeq" id="WP_309320568.1">
    <property type="nucleotide sequence ID" value="NZ_CP120678.1"/>
</dbReference>
<dbReference type="GO" id="GO:0016810">
    <property type="term" value="F:hydrolase activity, acting on carbon-nitrogen (but not peptide) bonds"/>
    <property type="evidence" value="ECO:0007669"/>
    <property type="project" value="InterPro"/>
</dbReference>
<name>A0A9Y2ESL6_9FIRM</name>
<dbReference type="PANTHER" id="PTHR34216">
    <property type="match status" value="1"/>
</dbReference>
<dbReference type="Proteomes" id="UP001243623">
    <property type="component" value="Chromosome"/>
</dbReference>
<dbReference type="GO" id="GO:0005975">
    <property type="term" value="P:carbohydrate metabolic process"/>
    <property type="evidence" value="ECO:0007669"/>
    <property type="project" value="InterPro"/>
</dbReference>
<dbReference type="Gene3D" id="3.20.20.370">
    <property type="entry name" value="Glycoside hydrolase/deacetylase"/>
    <property type="match status" value="1"/>
</dbReference>
<evidence type="ECO:0000259" key="3">
    <source>
        <dbReference type="PROSITE" id="PS51677"/>
    </source>
</evidence>
<sequence length="270" mass="31895">MSYLLLFLIFCFIVWLYLRFSTRIPILMYHRIADIPGDRNSLPVEKFIEQLEYLYHNGYQTVTMNDVYMHYTKQKKLPTKSVLLTFDDGYKDNYITALPLLKKYKMSAVVFPISNWIGRENQWEDFHKAATLTMTLDELKSWQKNGMEIASHTVNHPFLSTCKGSQLQAELLESKNYLSKELNTSIDFLCYPYGNFNKETMLIAKNVGYKAAFAIFDQVPLWNINLFALPRIQISSRQSLNEFKLKVSKIHTIFIVMRQLERWIKNLRQK</sequence>
<protein>
    <submittedName>
        <fullName evidence="4">Polysaccharide deacetylase family protein</fullName>
    </submittedName>
</protein>